<dbReference type="InterPro" id="IPR025558">
    <property type="entry name" value="DUF4283"/>
</dbReference>
<evidence type="ECO:0000256" key="1">
    <source>
        <dbReference type="SAM" id="MobiDB-lite"/>
    </source>
</evidence>
<dbReference type="Proteomes" id="UP001652660">
    <property type="component" value="Chromosome 2e"/>
</dbReference>
<evidence type="ECO:0000313" key="3">
    <source>
        <dbReference type="Proteomes" id="UP001652660"/>
    </source>
</evidence>
<dbReference type="Pfam" id="PF14111">
    <property type="entry name" value="DUF4283"/>
    <property type="match status" value="1"/>
</dbReference>
<reference evidence="4" key="2">
    <citation type="submission" date="2025-08" db="UniProtKB">
        <authorList>
            <consortium name="RefSeq"/>
        </authorList>
    </citation>
    <scope>IDENTIFICATION</scope>
    <source>
        <tissue evidence="4">Leaves</tissue>
    </source>
</reference>
<gene>
    <name evidence="4" type="primary">LOC113729260</name>
</gene>
<organism evidence="3 4">
    <name type="scientific">Coffea arabica</name>
    <name type="common">Arabian coffee</name>
    <dbReference type="NCBI Taxonomy" id="13443"/>
    <lineage>
        <taxon>Eukaryota</taxon>
        <taxon>Viridiplantae</taxon>
        <taxon>Streptophyta</taxon>
        <taxon>Embryophyta</taxon>
        <taxon>Tracheophyta</taxon>
        <taxon>Spermatophyta</taxon>
        <taxon>Magnoliopsida</taxon>
        <taxon>eudicotyledons</taxon>
        <taxon>Gunneridae</taxon>
        <taxon>Pentapetalae</taxon>
        <taxon>asterids</taxon>
        <taxon>lamiids</taxon>
        <taxon>Gentianales</taxon>
        <taxon>Rubiaceae</taxon>
        <taxon>Ixoroideae</taxon>
        <taxon>Gardenieae complex</taxon>
        <taxon>Bertiereae - Coffeeae clade</taxon>
        <taxon>Coffeeae</taxon>
        <taxon>Coffea</taxon>
    </lineage>
</organism>
<feature type="compositionally biased region" description="Polar residues" evidence="1">
    <location>
        <begin position="281"/>
        <end position="290"/>
    </location>
</feature>
<dbReference type="OrthoDB" id="1939300at2759"/>
<dbReference type="InterPro" id="IPR040256">
    <property type="entry name" value="At4g02000-like"/>
</dbReference>
<protein>
    <recommendedName>
        <fullName evidence="2">DUF4283 domain-containing protein</fullName>
    </recommendedName>
</protein>
<feature type="compositionally biased region" description="Basic and acidic residues" evidence="1">
    <location>
        <begin position="256"/>
        <end position="267"/>
    </location>
</feature>
<reference evidence="3" key="1">
    <citation type="journal article" date="2025" name="Foods">
        <title>Unveiling the Microbial Signatures of Arabica Coffee Cherries: Insights into Ripeness Specific Diversity, Functional Traits, and Implications for Quality and Safety.</title>
        <authorList>
            <consortium name="RefSeq"/>
            <person name="Tenea G.N."/>
            <person name="Cifuentes V."/>
            <person name="Reyes P."/>
            <person name="Cevallos-Vallejos M."/>
        </authorList>
    </citation>
    <scope>NUCLEOTIDE SEQUENCE [LARGE SCALE GENOMIC DNA]</scope>
</reference>
<dbReference type="PANTHER" id="PTHR31286:SF179">
    <property type="entry name" value="RNASE H TYPE-1 DOMAIN-CONTAINING PROTEIN"/>
    <property type="match status" value="1"/>
</dbReference>
<dbReference type="RefSeq" id="XP_027109380.2">
    <property type="nucleotide sequence ID" value="XM_027253579.2"/>
</dbReference>
<evidence type="ECO:0000259" key="2">
    <source>
        <dbReference type="Pfam" id="PF14111"/>
    </source>
</evidence>
<dbReference type="AlphaFoldDB" id="A0A6P6W377"/>
<dbReference type="GeneID" id="113729260"/>
<keyword evidence="3" id="KW-1185">Reference proteome</keyword>
<evidence type="ECO:0000313" key="4">
    <source>
        <dbReference type="RefSeq" id="XP_027109380.2"/>
    </source>
</evidence>
<dbReference type="PANTHER" id="PTHR31286">
    <property type="entry name" value="GLYCINE-RICH CELL WALL STRUCTURAL PROTEIN 1.8-LIKE"/>
    <property type="match status" value="1"/>
</dbReference>
<feature type="region of interest" description="Disordered" evidence="1">
    <location>
        <begin position="242"/>
        <end position="290"/>
    </location>
</feature>
<feature type="domain" description="DUF4283" evidence="2">
    <location>
        <begin position="61"/>
        <end position="139"/>
    </location>
</feature>
<name>A0A6P6W377_COFAR</name>
<accession>A0A6P6W377</accession>
<sequence length="290" mass="32123">MAAPKPPDLGDGNGRSFAAVVAARSAAAIVDEGIGEISLYRGEPALRLSRQEMQTLAAPYRNALVGRFPSIRPSMEAVRKFFVSLGLKGECAVGLLDQRHILIRPVLEEDYTRLFLRRTWFVKNAPMVVAKWTLDFKSNQEPSVVPIWVAFPGLPIPFFGKNQIFKLAATLGRVLKVDSASSDLRRPSVARVLVEMDVSKEPVKRIYIGDDDYGFWQAVEVENWPAFCKFCDRVGHLEGDCFKKNPGLKPSGSNRENPRRKGKESEPRQIALGEGRDNGEGPTNPTQGGE</sequence>
<proteinExistence type="predicted"/>